<sequence>MPISIRPATIADEDAISRICLLTADAGASAVDMHVFPKLPGQIYAVSYLHFESGWVFALVDTDESEHDGAQEKVVGYILGAKDAPAYEQETEEKWWPALRELYGRYLQDPTGVKAADLEYIQRIFDPLTATDATLAFGRAYMHVNILPEYHGQGYGRKLIDTAVQYLGTLGHKSLWLRMNPKNPKGAAFYRKVGFRPLPEGTAPQAIIGLKFEDWGKKLE</sequence>
<accession>A0ACB8ASU3</accession>
<dbReference type="EMBL" id="MU267592">
    <property type="protein sequence ID" value="KAH7916304.1"/>
    <property type="molecule type" value="Genomic_DNA"/>
</dbReference>
<evidence type="ECO:0000313" key="2">
    <source>
        <dbReference type="Proteomes" id="UP000790377"/>
    </source>
</evidence>
<dbReference type="Proteomes" id="UP000790377">
    <property type="component" value="Unassembled WGS sequence"/>
</dbReference>
<proteinExistence type="predicted"/>
<evidence type="ECO:0000313" key="1">
    <source>
        <dbReference type="EMBL" id="KAH7916304.1"/>
    </source>
</evidence>
<comment type="caution">
    <text evidence="1">The sequence shown here is derived from an EMBL/GenBank/DDBJ whole genome shotgun (WGS) entry which is preliminary data.</text>
</comment>
<gene>
    <name evidence="1" type="ORF">BJ138DRAFT_599117</name>
</gene>
<reference evidence="1" key="1">
    <citation type="journal article" date="2021" name="New Phytol.">
        <title>Evolutionary innovations through gain and loss of genes in the ectomycorrhizal Boletales.</title>
        <authorList>
            <person name="Wu G."/>
            <person name="Miyauchi S."/>
            <person name="Morin E."/>
            <person name="Kuo A."/>
            <person name="Drula E."/>
            <person name="Varga T."/>
            <person name="Kohler A."/>
            <person name="Feng B."/>
            <person name="Cao Y."/>
            <person name="Lipzen A."/>
            <person name="Daum C."/>
            <person name="Hundley H."/>
            <person name="Pangilinan J."/>
            <person name="Johnson J."/>
            <person name="Barry K."/>
            <person name="LaButti K."/>
            <person name="Ng V."/>
            <person name="Ahrendt S."/>
            <person name="Min B."/>
            <person name="Choi I.G."/>
            <person name="Park H."/>
            <person name="Plett J.M."/>
            <person name="Magnuson J."/>
            <person name="Spatafora J.W."/>
            <person name="Nagy L.G."/>
            <person name="Henrissat B."/>
            <person name="Grigoriev I.V."/>
            <person name="Yang Z.L."/>
            <person name="Xu J."/>
            <person name="Martin F.M."/>
        </authorList>
    </citation>
    <scope>NUCLEOTIDE SEQUENCE</scope>
    <source>
        <strain evidence="1">ATCC 28755</strain>
    </source>
</reference>
<keyword evidence="2" id="KW-1185">Reference proteome</keyword>
<organism evidence="1 2">
    <name type="scientific">Hygrophoropsis aurantiaca</name>
    <dbReference type="NCBI Taxonomy" id="72124"/>
    <lineage>
        <taxon>Eukaryota</taxon>
        <taxon>Fungi</taxon>
        <taxon>Dikarya</taxon>
        <taxon>Basidiomycota</taxon>
        <taxon>Agaricomycotina</taxon>
        <taxon>Agaricomycetes</taxon>
        <taxon>Agaricomycetidae</taxon>
        <taxon>Boletales</taxon>
        <taxon>Coniophorineae</taxon>
        <taxon>Hygrophoropsidaceae</taxon>
        <taxon>Hygrophoropsis</taxon>
    </lineage>
</organism>
<name>A0ACB8ASU3_9AGAM</name>
<protein>
    <submittedName>
        <fullName evidence="1">Acyl-CoA N-acyltransferase</fullName>
    </submittedName>
</protein>